<sequence length="96" mass="11018">MPRDEVEAKEHDDNLRALELMLVQRDVCMNEADQLASQLIGVQRYSEAGLSSEGRRLFNAIRMVVQFPDDGRHCENLAHLVKGYTNYLIRLRMGKA</sequence>
<dbReference type="Proteomes" id="UP000321523">
    <property type="component" value="Unassembled WGS sequence"/>
</dbReference>
<evidence type="ECO:0000313" key="2">
    <source>
        <dbReference type="Proteomes" id="UP000321523"/>
    </source>
</evidence>
<organism evidence="1 2">
    <name type="scientific">Skermanella aerolata</name>
    <dbReference type="NCBI Taxonomy" id="393310"/>
    <lineage>
        <taxon>Bacteria</taxon>
        <taxon>Pseudomonadati</taxon>
        <taxon>Pseudomonadota</taxon>
        <taxon>Alphaproteobacteria</taxon>
        <taxon>Rhodospirillales</taxon>
        <taxon>Azospirillaceae</taxon>
        <taxon>Skermanella</taxon>
    </lineage>
</organism>
<dbReference type="EMBL" id="BJYZ01000028">
    <property type="protein sequence ID" value="GEO41477.1"/>
    <property type="molecule type" value="Genomic_DNA"/>
</dbReference>
<protein>
    <submittedName>
        <fullName evidence="1">Uncharacterized protein</fullName>
    </submittedName>
</protein>
<gene>
    <name evidence="1" type="ORF">SAE02_56250</name>
</gene>
<keyword evidence="2" id="KW-1185">Reference proteome</keyword>
<proteinExistence type="predicted"/>
<evidence type="ECO:0000313" key="1">
    <source>
        <dbReference type="EMBL" id="GEO41477.1"/>
    </source>
</evidence>
<dbReference type="AlphaFoldDB" id="A0A512DYB6"/>
<name>A0A512DYB6_9PROT</name>
<reference evidence="1 2" key="1">
    <citation type="submission" date="2019-07" db="EMBL/GenBank/DDBJ databases">
        <title>Whole genome shotgun sequence of Skermanella aerolata NBRC 106429.</title>
        <authorList>
            <person name="Hosoyama A."/>
            <person name="Uohara A."/>
            <person name="Ohji S."/>
            <person name="Ichikawa N."/>
        </authorList>
    </citation>
    <scope>NUCLEOTIDE SEQUENCE [LARGE SCALE GENOMIC DNA]</scope>
    <source>
        <strain evidence="1 2">NBRC 106429</strain>
    </source>
</reference>
<accession>A0A512DYB6</accession>
<comment type="caution">
    <text evidence="1">The sequence shown here is derived from an EMBL/GenBank/DDBJ whole genome shotgun (WGS) entry which is preliminary data.</text>
</comment>